<accession>A0A0A8RZZ4</accession>
<dbReference type="InterPro" id="IPR009097">
    <property type="entry name" value="Cyclic_Pdiesterase"/>
</dbReference>
<dbReference type="OMA" id="FMAVPER"/>
<protein>
    <recommendedName>
        <fullName evidence="3">2'-5' RNA ligase family protein</fullName>
    </recommendedName>
</protein>
<dbReference type="Pfam" id="PF13563">
    <property type="entry name" value="2_5_RNA_ligase2"/>
    <property type="match status" value="1"/>
</dbReference>
<proteinExistence type="predicted"/>
<name>A0A0A8RZZ4_9ACTN</name>
<organism evidence="1 2">
    <name type="scientific">Propionibacterium freudenreichii</name>
    <dbReference type="NCBI Taxonomy" id="1744"/>
    <lineage>
        <taxon>Bacteria</taxon>
        <taxon>Bacillati</taxon>
        <taxon>Actinomycetota</taxon>
        <taxon>Actinomycetes</taxon>
        <taxon>Propionibacteriales</taxon>
        <taxon>Propionibacteriaceae</taxon>
        <taxon>Propionibacterium</taxon>
    </lineage>
</organism>
<evidence type="ECO:0000313" key="2">
    <source>
        <dbReference type="Proteomes" id="UP000250080"/>
    </source>
</evidence>
<dbReference type="Proteomes" id="UP000250080">
    <property type="component" value="Chromosome I"/>
</dbReference>
<dbReference type="EMBL" id="LT618793">
    <property type="protein sequence ID" value="SCQ80112.1"/>
    <property type="molecule type" value="Genomic_DNA"/>
</dbReference>
<sequence length="180" mass="20459">MADVDPLASMDPQWRGHAVLLVPVPELEPFARERTRFYDRSFLSDDPRFFQAHITVLAPFMAVPERSRIAPIVDALHPFDFELSQLGVFPDGLIHLRPEPDAPLRDAIGRAVEAFPEVRGYGHPAPVPHLSLDRLSPQVSVQSTRALLGKLVPAHCRADRIQLCWYESDHCRVLDEWELR</sequence>
<dbReference type="AlphaFoldDB" id="A0A0A8RZZ4"/>
<evidence type="ECO:0000313" key="1">
    <source>
        <dbReference type="EMBL" id="SCQ80112.1"/>
    </source>
</evidence>
<gene>
    <name evidence="1" type="ORF">PFR_JS23_1573</name>
</gene>
<dbReference type="RefSeq" id="WP_013160626.1">
    <property type="nucleotide sequence ID" value="NZ_CCYR01000030.1"/>
</dbReference>
<dbReference type="GeneID" id="61222594"/>
<dbReference type="Gene3D" id="3.90.1140.10">
    <property type="entry name" value="Cyclic phosphodiesterase"/>
    <property type="match status" value="1"/>
</dbReference>
<evidence type="ECO:0008006" key="3">
    <source>
        <dbReference type="Google" id="ProtNLM"/>
    </source>
</evidence>
<reference evidence="1 2" key="1">
    <citation type="submission" date="2016-09" db="EMBL/GenBank/DDBJ databases">
        <authorList>
            <person name="Laine KS P."/>
        </authorList>
    </citation>
    <scope>NUCLEOTIDE SEQUENCE [LARGE SCALE GENOMIC DNA]</scope>
    <source>
        <strain evidence="1">PFRJS-23</strain>
    </source>
</reference>
<dbReference type="SUPFAM" id="SSF55144">
    <property type="entry name" value="LigT-like"/>
    <property type="match status" value="1"/>
</dbReference>